<proteinExistence type="predicted"/>
<dbReference type="AlphaFoldDB" id="A0A8H5GDZ2"/>
<dbReference type="Proteomes" id="UP000559256">
    <property type="component" value="Unassembled WGS sequence"/>
</dbReference>
<sequence>MVFYAYISETRDDNVWRIVLAFTDSSTADEWWRAIADSENSLLADVRRVTPEMYIHNTAVFNMNRFFVETRITNISQNFKGRLILTLQSDRGGRGIDIFPKQGVTDLISGNWFYIRSTVDPEMYWDYKTKEGYPHVTVSRTGRSLFCVTATNTPTRTVMIRSDTVQLSTWGVGKVVINSEGLLLTTGTAQWSFTFGNLASGRFVDTDAGLVFSNIDNDGPKRPGWELVN</sequence>
<evidence type="ECO:0000313" key="3">
    <source>
        <dbReference type="Proteomes" id="UP000559256"/>
    </source>
</evidence>
<accession>A0A8H5GDZ2</accession>
<comment type="caution">
    <text evidence="2">The sequence shown here is derived from an EMBL/GenBank/DDBJ whole genome shotgun (WGS) entry which is preliminary data.</text>
</comment>
<keyword evidence="3" id="KW-1185">Reference proteome</keyword>
<dbReference type="EMBL" id="JAACJM010000034">
    <property type="protein sequence ID" value="KAF5363197.1"/>
    <property type="molecule type" value="Genomic_DNA"/>
</dbReference>
<name>A0A8H5GDZ2_9AGAR</name>
<protein>
    <submittedName>
        <fullName evidence="2">Uncharacterized protein</fullName>
    </submittedName>
</protein>
<organism evidence="2 3">
    <name type="scientific">Tetrapyrgos nigripes</name>
    <dbReference type="NCBI Taxonomy" id="182062"/>
    <lineage>
        <taxon>Eukaryota</taxon>
        <taxon>Fungi</taxon>
        <taxon>Dikarya</taxon>
        <taxon>Basidiomycota</taxon>
        <taxon>Agaricomycotina</taxon>
        <taxon>Agaricomycetes</taxon>
        <taxon>Agaricomycetidae</taxon>
        <taxon>Agaricales</taxon>
        <taxon>Marasmiineae</taxon>
        <taxon>Marasmiaceae</taxon>
        <taxon>Tetrapyrgos</taxon>
    </lineage>
</organism>
<evidence type="ECO:0000313" key="1">
    <source>
        <dbReference type="EMBL" id="KAF5331797.1"/>
    </source>
</evidence>
<evidence type="ECO:0000313" key="2">
    <source>
        <dbReference type="EMBL" id="KAF5363197.1"/>
    </source>
</evidence>
<dbReference type="OrthoDB" id="5364171at2759"/>
<reference evidence="2 3" key="1">
    <citation type="journal article" date="2020" name="ISME J.">
        <title>Uncovering the hidden diversity of litter-decomposition mechanisms in mushroom-forming fungi.</title>
        <authorList>
            <person name="Floudas D."/>
            <person name="Bentzer J."/>
            <person name="Ahren D."/>
            <person name="Johansson T."/>
            <person name="Persson P."/>
            <person name="Tunlid A."/>
        </authorList>
    </citation>
    <scope>NUCLEOTIDE SEQUENCE [LARGE SCALE GENOMIC DNA]</scope>
    <source>
        <strain evidence="2 3">CBS 291.85</strain>
    </source>
</reference>
<dbReference type="EMBL" id="JAACJM010000317">
    <property type="protein sequence ID" value="KAF5331797.1"/>
    <property type="molecule type" value="Genomic_DNA"/>
</dbReference>
<gene>
    <name evidence="2" type="ORF">D9758_008314</name>
    <name evidence="1" type="ORF">D9758_016867</name>
</gene>